<evidence type="ECO:0000259" key="1">
    <source>
        <dbReference type="Pfam" id="PF08241"/>
    </source>
</evidence>
<gene>
    <name evidence="2" type="ORF">KUTeg_012773</name>
</gene>
<comment type="caution">
    <text evidence="2">The sequence shown here is derived from an EMBL/GenBank/DDBJ whole genome shotgun (WGS) entry which is preliminary data.</text>
</comment>
<dbReference type="Gene3D" id="3.40.50.150">
    <property type="entry name" value="Vaccinia Virus protein VP39"/>
    <property type="match status" value="1"/>
</dbReference>
<dbReference type="InterPro" id="IPR013216">
    <property type="entry name" value="Methyltransf_11"/>
</dbReference>
<dbReference type="EMBL" id="JARBDR010000640">
    <property type="protein sequence ID" value="KAJ8310908.1"/>
    <property type="molecule type" value="Genomic_DNA"/>
</dbReference>
<keyword evidence="3" id="KW-1185">Reference proteome</keyword>
<name>A0ABQ9F0L2_TEGGR</name>
<accession>A0ABQ9F0L2</accession>
<feature type="domain" description="Methyltransferase type 11" evidence="1">
    <location>
        <begin position="122"/>
        <end position="201"/>
    </location>
</feature>
<dbReference type="Pfam" id="PF08241">
    <property type="entry name" value="Methyltransf_11"/>
    <property type="match status" value="1"/>
</dbReference>
<sequence>MTYYLVDGQRKFVSFQEYFNNFVEYQPLASNGETGNINKISTDTVEGNAGKALKPVSITTTKLIIDSIRQSVFQNIYKHKLWGKGGKGSGGGSSVGYTVILRKRLLEFITKHNFSSMADIPCGAMEWTEVFLKSVWQERPFFRYIGMDITKSVVEQLQEQWKGNDKVNIRLADLVSPLPNIKADFILTRDALQHIPLKDACLAIENIINLGDNVKYVLIGTYPKNLRNTNIKTGGYQSINVIKDPFNLPEPYLTIKEIPDKEQKYANGVAVKAIGGDGNARVVKTVGVVV</sequence>
<protein>
    <recommendedName>
        <fullName evidence="1">Methyltransferase type 11 domain-containing protein</fullName>
    </recommendedName>
</protein>
<dbReference type="InterPro" id="IPR029063">
    <property type="entry name" value="SAM-dependent_MTases_sf"/>
</dbReference>
<evidence type="ECO:0000313" key="2">
    <source>
        <dbReference type="EMBL" id="KAJ8310908.1"/>
    </source>
</evidence>
<reference evidence="2 3" key="1">
    <citation type="submission" date="2022-12" db="EMBL/GenBank/DDBJ databases">
        <title>Chromosome-level genome of Tegillarca granosa.</title>
        <authorList>
            <person name="Kim J."/>
        </authorList>
    </citation>
    <scope>NUCLEOTIDE SEQUENCE [LARGE SCALE GENOMIC DNA]</scope>
    <source>
        <strain evidence="2">Teg-2019</strain>
        <tissue evidence="2">Adductor muscle</tissue>
    </source>
</reference>
<dbReference type="Proteomes" id="UP001217089">
    <property type="component" value="Unassembled WGS sequence"/>
</dbReference>
<proteinExistence type="predicted"/>
<organism evidence="2 3">
    <name type="scientific">Tegillarca granosa</name>
    <name type="common">Malaysian cockle</name>
    <name type="synonym">Anadara granosa</name>
    <dbReference type="NCBI Taxonomy" id="220873"/>
    <lineage>
        <taxon>Eukaryota</taxon>
        <taxon>Metazoa</taxon>
        <taxon>Spiralia</taxon>
        <taxon>Lophotrochozoa</taxon>
        <taxon>Mollusca</taxon>
        <taxon>Bivalvia</taxon>
        <taxon>Autobranchia</taxon>
        <taxon>Pteriomorphia</taxon>
        <taxon>Arcoida</taxon>
        <taxon>Arcoidea</taxon>
        <taxon>Arcidae</taxon>
        <taxon>Tegillarca</taxon>
    </lineage>
</organism>
<dbReference type="SUPFAM" id="SSF53335">
    <property type="entry name" value="S-adenosyl-L-methionine-dependent methyltransferases"/>
    <property type="match status" value="1"/>
</dbReference>
<dbReference type="CDD" id="cd02440">
    <property type="entry name" value="AdoMet_MTases"/>
    <property type="match status" value="1"/>
</dbReference>
<evidence type="ECO:0000313" key="3">
    <source>
        <dbReference type="Proteomes" id="UP001217089"/>
    </source>
</evidence>